<feature type="transmembrane region" description="Helical" evidence="1">
    <location>
        <begin position="15"/>
        <end position="36"/>
    </location>
</feature>
<organism evidence="2 3">
    <name type="scientific">Ameca splendens</name>
    <dbReference type="NCBI Taxonomy" id="208324"/>
    <lineage>
        <taxon>Eukaryota</taxon>
        <taxon>Metazoa</taxon>
        <taxon>Chordata</taxon>
        <taxon>Craniata</taxon>
        <taxon>Vertebrata</taxon>
        <taxon>Euteleostomi</taxon>
        <taxon>Actinopterygii</taxon>
        <taxon>Neopterygii</taxon>
        <taxon>Teleostei</taxon>
        <taxon>Neoteleostei</taxon>
        <taxon>Acanthomorphata</taxon>
        <taxon>Ovalentaria</taxon>
        <taxon>Atherinomorphae</taxon>
        <taxon>Cyprinodontiformes</taxon>
        <taxon>Goodeidae</taxon>
        <taxon>Ameca</taxon>
    </lineage>
</organism>
<gene>
    <name evidence="2" type="ORF">AMECASPLE_038248</name>
</gene>
<evidence type="ECO:0000313" key="3">
    <source>
        <dbReference type="Proteomes" id="UP001469553"/>
    </source>
</evidence>
<sequence length="78" mass="8249">CLYTAGTLLVAFSNAAYSLMLFPALSCIAVGGILLLMTNMQVGNLFAAHRSTIITLYNGAFDSSSAVFLIIKVSCHCL</sequence>
<accession>A0ABV1AEI8</accession>
<evidence type="ECO:0000313" key="2">
    <source>
        <dbReference type="EMBL" id="MEQ2316994.1"/>
    </source>
</evidence>
<keyword evidence="1" id="KW-0812">Transmembrane</keyword>
<dbReference type="PANTHER" id="PTHR20765:SF1">
    <property type="entry name" value="EQUILIBRATIVE NUCLEOBASE TRANSPORTER 1"/>
    <property type="match status" value="1"/>
</dbReference>
<dbReference type="Proteomes" id="UP001469553">
    <property type="component" value="Unassembled WGS sequence"/>
</dbReference>
<comment type="caution">
    <text evidence="2">The sequence shown here is derived from an EMBL/GenBank/DDBJ whole genome shotgun (WGS) entry which is preliminary data.</text>
</comment>
<dbReference type="InterPro" id="IPR027197">
    <property type="entry name" value="SLC43A3"/>
</dbReference>
<evidence type="ECO:0000256" key="1">
    <source>
        <dbReference type="SAM" id="Phobius"/>
    </source>
</evidence>
<protein>
    <submittedName>
        <fullName evidence="2">Uncharacterized protein</fullName>
    </submittedName>
</protein>
<dbReference type="EMBL" id="JAHRIP010091574">
    <property type="protein sequence ID" value="MEQ2316994.1"/>
    <property type="molecule type" value="Genomic_DNA"/>
</dbReference>
<keyword evidence="3" id="KW-1185">Reference proteome</keyword>
<proteinExistence type="predicted"/>
<dbReference type="PANTHER" id="PTHR20765">
    <property type="entry name" value="SOLUTE CARRIER FAMILY 43 MEMBER 3-RELATED"/>
    <property type="match status" value="1"/>
</dbReference>
<keyword evidence="1" id="KW-0472">Membrane</keyword>
<feature type="non-terminal residue" evidence="2">
    <location>
        <position position="78"/>
    </location>
</feature>
<reference evidence="2 3" key="1">
    <citation type="submission" date="2021-06" db="EMBL/GenBank/DDBJ databases">
        <authorList>
            <person name="Palmer J.M."/>
        </authorList>
    </citation>
    <scope>NUCLEOTIDE SEQUENCE [LARGE SCALE GENOMIC DNA]</scope>
    <source>
        <strain evidence="2 3">AS_MEX2019</strain>
        <tissue evidence="2">Muscle</tissue>
    </source>
</reference>
<feature type="non-terminal residue" evidence="2">
    <location>
        <position position="1"/>
    </location>
</feature>
<name>A0ABV1AEI8_9TELE</name>
<keyword evidence="1" id="KW-1133">Transmembrane helix</keyword>